<dbReference type="InterPro" id="IPR036440">
    <property type="entry name" value="Peptidase_C15-like_sf"/>
</dbReference>
<dbReference type="PANTHER" id="PTHR23402">
    <property type="entry name" value="PROTEASE FAMILY C15 PYROGLUTAMYL-PEPTIDASE I-RELATED"/>
    <property type="match status" value="1"/>
</dbReference>
<evidence type="ECO:0000256" key="2">
    <source>
        <dbReference type="ARBA" id="ARBA00019191"/>
    </source>
</evidence>
<dbReference type="GO" id="GO:0006508">
    <property type="term" value="P:proteolysis"/>
    <property type="evidence" value="ECO:0007669"/>
    <property type="project" value="UniProtKB-KW"/>
</dbReference>
<dbReference type="RefSeq" id="WP_069443391.1">
    <property type="nucleotide sequence ID" value="NZ_LPWE01000003.1"/>
</dbReference>
<dbReference type="GO" id="GO:0016920">
    <property type="term" value="F:pyroglutamyl-peptidase activity"/>
    <property type="evidence" value="ECO:0007669"/>
    <property type="project" value="InterPro"/>
</dbReference>
<dbReference type="SUPFAM" id="SSF53182">
    <property type="entry name" value="Pyrrolidone carboxyl peptidase (pyroglutamate aminopeptidase)"/>
    <property type="match status" value="1"/>
</dbReference>
<sequence length="226" mass="24529">MADVSSDPSAHDSARPRVLVTGFGPFPGVAENPSGWLAERVAATAPPTDCMLYRAVLPTEWTAVASRAAYFHQAIRPRLMIHFGVQTQATEIQLECKAHNVTEQRPDAAGAHPGRPDVISGGGDMLETWLPVDALVARLQAEKFPASVSQSCGRYVCNDLYFRSLHWAEQNGSDALFVHVPQTHVLSLHTLLQAAEMILQEALQAVQLQSKFEAGPLDTLPPTDTP</sequence>
<dbReference type="GO" id="GO:0005829">
    <property type="term" value="C:cytosol"/>
    <property type="evidence" value="ECO:0007669"/>
    <property type="project" value="InterPro"/>
</dbReference>
<name>A0A1E3VTT5_9HYPH</name>
<accession>A0A1E3VTT5</accession>
<organism evidence="9 10">
    <name type="scientific">Methyloceanibacter stevinii</name>
    <dbReference type="NCBI Taxonomy" id="1774970"/>
    <lineage>
        <taxon>Bacteria</taxon>
        <taxon>Pseudomonadati</taxon>
        <taxon>Pseudomonadota</taxon>
        <taxon>Alphaproteobacteria</taxon>
        <taxon>Hyphomicrobiales</taxon>
        <taxon>Hyphomicrobiaceae</taxon>
        <taxon>Methyloceanibacter</taxon>
    </lineage>
</organism>
<keyword evidence="6" id="KW-0788">Thiol protease</keyword>
<evidence type="ECO:0000256" key="6">
    <source>
        <dbReference type="ARBA" id="ARBA00022807"/>
    </source>
</evidence>
<dbReference type="Proteomes" id="UP000094172">
    <property type="component" value="Unassembled WGS sequence"/>
</dbReference>
<evidence type="ECO:0000256" key="1">
    <source>
        <dbReference type="ARBA" id="ARBA00006641"/>
    </source>
</evidence>
<dbReference type="PANTHER" id="PTHR23402:SF1">
    <property type="entry name" value="PYROGLUTAMYL-PEPTIDASE I"/>
    <property type="match status" value="1"/>
</dbReference>
<keyword evidence="4" id="KW-0645">Protease</keyword>
<dbReference type="Pfam" id="PF01470">
    <property type="entry name" value="Peptidase_C15"/>
    <property type="match status" value="1"/>
</dbReference>
<keyword evidence="3" id="KW-0963">Cytoplasm</keyword>
<comment type="similarity">
    <text evidence="1">Belongs to the peptidase C15 family.</text>
</comment>
<proteinExistence type="inferred from homology"/>
<dbReference type="InterPro" id="IPR016125">
    <property type="entry name" value="Peptidase_C15-like"/>
</dbReference>
<dbReference type="CDD" id="cd00501">
    <property type="entry name" value="Peptidase_C15"/>
    <property type="match status" value="1"/>
</dbReference>
<reference evidence="9 10" key="1">
    <citation type="journal article" date="2016" name="Environ. Microbiol.">
        <title>New Methyloceanibacter diversity from North Sea sediments includes methanotroph containing solely the soluble methane monooxygenase.</title>
        <authorList>
            <person name="Vekeman B."/>
            <person name="Kerckhof F.M."/>
            <person name="Cremers G."/>
            <person name="de Vos P."/>
            <person name="Vandamme P."/>
            <person name="Boon N."/>
            <person name="Op den Camp H.J."/>
            <person name="Heylen K."/>
        </authorList>
    </citation>
    <scope>NUCLEOTIDE SEQUENCE [LARGE SCALE GENOMIC DNA]</scope>
    <source>
        <strain evidence="9 10">R-67176</strain>
    </source>
</reference>
<gene>
    <name evidence="9" type="ORF">AUC70_14235</name>
</gene>
<dbReference type="EMBL" id="LPWE01000003">
    <property type="protein sequence ID" value="ODR96929.1"/>
    <property type="molecule type" value="Genomic_DNA"/>
</dbReference>
<evidence type="ECO:0000313" key="10">
    <source>
        <dbReference type="Proteomes" id="UP000094172"/>
    </source>
</evidence>
<keyword evidence="5" id="KW-0378">Hydrolase</keyword>
<evidence type="ECO:0000256" key="3">
    <source>
        <dbReference type="ARBA" id="ARBA00022490"/>
    </source>
</evidence>
<dbReference type="STRING" id="1774970.AUC70_14235"/>
<protein>
    <recommendedName>
        <fullName evidence="2">Pyrrolidone-carboxylate peptidase</fullName>
    </recommendedName>
    <alternativeName>
        <fullName evidence="7">5-oxoprolyl-peptidase</fullName>
    </alternativeName>
    <alternativeName>
        <fullName evidence="8">Pyroglutamyl-peptidase I</fullName>
    </alternativeName>
</protein>
<evidence type="ECO:0000256" key="8">
    <source>
        <dbReference type="ARBA" id="ARBA00031559"/>
    </source>
</evidence>
<dbReference type="PIRSF" id="PIRSF015592">
    <property type="entry name" value="Prld-crbxl_pptds"/>
    <property type="match status" value="1"/>
</dbReference>
<comment type="caution">
    <text evidence="9">The sequence shown here is derived from an EMBL/GenBank/DDBJ whole genome shotgun (WGS) entry which is preliminary data.</text>
</comment>
<dbReference type="AlphaFoldDB" id="A0A1E3VTT5"/>
<evidence type="ECO:0000256" key="5">
    <source>
        <dbReference type="ARBA" id="ARBA00022801"/>
    </source>
</evidence>
<dbReference type="PRINTS" id="PR00706">
    <property type="entry name" value="PYROGLUPTASE"/>
</dbReference>
<keyword evidence="10" id="KW-1185">Reference proteome</keyword>
<evidence type="ECO:0000256" key="4">
    <source>
        <dbReference type="ARBA" id="ARBA00022670"/>
    </source>
</evidence>
<dbReference type="InterPro" id="IPR000816">
    <property type="entry name" value="Peptidase_C15"/>
</dbReference>
<evidence type="ECO:0000313" key="9">
    <source>
        <dbReference type="EMBL" id="ODR96929.1"/>
    </source>
</evidence>
<evidence type="ECO:0000256" key="7">
    <source>
        <dbReference type="ARBA" id="ARBA00030836"/>
    </source>
</evidence>
<dbReference type="Gene3D" id="3.40.630.20">
    <property type="entry name" value="Peptidase C15, pyroglutamyl peptidase I-like"/>
    <property type="match status" value="1"/>
</dbReference>